<evidence type="ECO:0000313" key="7">
    <source>
        <dbReference type="EMBL" id="EKC24865.1"/>
    </source>
</evidence>
<dbReference type="FunFam" id="3.30.450.30:FF:000005">
    <property type="entry name" value="Ragulator complex protein LAMTOR5 homolog"/>
    <property type="match status" value="1"/>
</dbReference>
<dbReference type="PANTHER" id="PTHR13342:SF2">
    <property type="entry name" value="RAGULATOR COMPLEX PROTEIN LAMTOR5"/>
    <property type="match status" value="1"/>
</dbReference>
<dbReference type="HOGENOM" id="CLU_164970_0_0_1"/>
<dbReference type="EMBL" id="JH816055">
    <property type="protein sequence ID" value="EKC24865.1"/>
    <property type="molecule type" value="Genomic_DNA"/>
</dbReference>
<dbReference type="GO" id="GO:0071986">
    <property type="term" value="C:Ragulator complex"/>
    <property type="evidence" value="ECO:0007669"/>
    <property type="project" value="InterPro"/>
</dbReference>
<evidence type="ECO:0000256" key="1">
    <source>
        <dbReference type="ARBA" id="ARBA00004371"/>
    </source>
</evidence>
<dbReference type="GO" id="GO:0005085">
    <property type="term" value="F:guanyl-nucleotide exchange factor activity"/>
    <property type="evidence" value="ECO:0007669"/>
    <property type="project" value="TreeGrafter"/>
</dbReference>
<evidence type="ECO:0000256" key="2">
    <source>
        <dbReference type="ARBA" id="ARBA00004496"/>
    </source>
</evidence>
<proteinExistence type="inferred from homology"/>
<reference evidence="7" key="1">
    <citation type="journal article" date="2012" name="Nature">
        <title>The oyster genome reveals stress adaptation and complexity of shell formation.</title>
        <authorList>
            <person name="Zhang G."/>
            <person name="Fang X."/>
            <person name="Guo X."/>
            <person name="Li L."/>
            <person name="Luo R."/>
            <person name="Xu F."/>
            <person name="Yang P."/>
            <person name="Zhang L."/>
            <person name="Wang X."/>
            <person name="Qi H."/>
            <person name="Xiong Z."/>
            <person name="Que H."/>
            <person name="Xie Y."/>
            <person name="Holland P.W."/>
            <person name="Paps J."/>
            <person name="Zhu Y."/>
            <person name="Wu F."/>
            <person name="Chen Y."/>
            <person name="Wang J."/>
            <person name="Peng C."/>
            <person name="Meng J."/>
            <person name="Yang L."/>
            <person name="Liu J."/>
            <person name="Wen B."/>
            <person name="Zhang N."/>
            <person name="Huang Z."/>
            <person name="Zhu Q."/>
            <person name="Feng Y."/>
            <person name="Mount A."/>
            <person name="Hedgecock D."/>
            <person name="Xu Z."/>
            <person name="Liu Y."/>
            <person name="Domazet-Loso T."/>
            <person name="Du Y."/>
            <person name="Sun X."/>
            <person name="Zhang S."/>
            <person name="Liu B."/>
            <person name="Cheng P."/>
            <person name="Jiang X."/>
            <person name="Li J."/>
            <person name="Fan D."/>
            <person name="Wang W."/>
            <person name="Fu W."/>
            <person name="Wang T."/>
            <person name="Wang B."/>
            <person name="Zhang J."/>
            <person name="Peng Z."/>
            <person name="Li Y."/>
            <person name="Li N."/>
            <person name="Wang J."/>
            <person name="Chen M."/>
            <person name="He Y."/>
            <person name="Tan F."/>
            <person name="Song X."/>
            <person name="Zheng Q."/>
            <person name="Huang R."/>
            <person name="Yang H."/>
            <person name="Du X."/>
            <person name="Chen L."/>
            <person name="Yang M."/>
            <person name="Gaffney P.M."/>
            <person name="Wang S."/>
            <person name="Luo L."/>
            <person name="She Z."/>
            <person name="Ming Y."/>
            <person name="Huang W."/>
            <person name="Zhang S."/>
            <person name="Huang B."/>
            <person name="Zhang Y."/>
            <person name="Qu T."/>
            <person name="Ni P."/>
            <person name="Miao G."/>
            <person name="Wang J."/>
            <person name="Wang Q."/>
            <person name="Steinberg C.E."/>
            <person name="Wang H."/>
            <person name="Li N."/>
            <person name="Qian L."/>
            <person name="Zhang G."/>
            <person name="Li Y."/>
            <person name="Yang H."/>
            <person name="Liu X."/>
            <person name="Wang J."/>
            <person name="Yin Y."/>
            <person name="Wang J."/>
        </authorList>
    </citation>
    <scope>NUCLEOTIDE SEQUENCE [LARGE SCALE GENOMIC DNA]</scope>
    <source>
        <strain evidence="7">05x7-T-G4-1.051#20</strain>
    </source>
</reference>
<dbReference type="Gene3D" id="3.30.450.30">
    <property type="entry name" value="Dynein light chain 2a, cytoplasmic"/>
    <property type="match status" value="1"/>
</dbReference>
<dbReference type="InParanoid" id="K1Q7P0"/>
<dbReference type="GO" id="GO:0005764">
    <property type="term" value="C:lysosome"/>
    <property type="evidence" value="ECO:0007669"/>
    <property type="project" value="UniProtKB-SubCell"/>
</dbReference>
<dbReference type="InterPro" id="IPR024135">
    <property type="entry name" value="LAMTOR5"/>
</dbReference>
<dbReference type="Pfam" id="PF16672">
    <property type="entry name" value="LAMTOR5"/>
    <property type="match status" value="1"/>
</dbReference>
<keyword evidence="5" id="KW-0458">Lysosome</keyword>
<sequence>MERQLEKHLEETCRVPGISGALCADNNGLCLAARGCKPELAGHVASIAQQAAQLHPNSSTTPVICIESEGGSVLIKSENDVTMAIRGNSWVALKPLCMRRLSAIKRAMGYTTHLSNSLSSLF</sequence>
<evidence type="ECO:0000256" key="3">
    <source>
        <dbReference type="ARBA" id="ARBA00007795"/>
    </source>
</evidence>
<dbReference type="PANTHER" id="PTHR13342">
    <property type="entry name" value="RAGULATOR COMPLEX PROTEIN LAMTOR5"/>
    <property type="match status" value="1"/>
</dbReference>
<gene>
    <name evidence="7" type="ORF">CGI_10021462</name>
</gene>
<dbReference type="FunCoup" id="K1Q7P0">
    <property type="interactions" value="66"/>
</dbReference>
<organism evidence="7">
    <name type="scientific">Magallana gigas</name>
    <name type="common">Pacific oyster</name>
    <name type="synonym">Crassostrea gigas</name>
    <dbReference type="NCBI Taxonomy" id="29159"/>
    <lineage>
        <taxon>Eukaryota</taxon>
        <taxon>Metazoa</taxon>
        <taxon>Spiralia</taxon>
        <taxon>Lophotrochozoa</taxon>
        <taxon>Mollusca</taxon>
        <taxon>Bivalvia</taxon>
        <taxon>Autobranchia</taxon>
        <taxon>Pteriomorphia</taxon>
        <taxon>Ostreida</taxon>
        <taxon>Ostreoidea</taxon>
        <taxon>Ostreidae</taxon>
        <taxon>Magallana</taxon>
    </lineage>
</organism>
<evidence type="ECO:0000256" key="4">
    <source>
        <dbReference type="ARBA" id="ARBA00022490"/>
    </source>
</evidence>
<dbReference type="GO" id="GO:0071230">
    <property type="term" value="P:cellular response to amino acid stimulus"/>
    <property type="evidence" value="ECO:0007669"/>
    <property type="project" value="TreeGrafter"/>
</dbReference>
<protein>
    <recommendedName>
        <fullName evidence="6">Late endosomal/lysosomal adaptor and MAPK and MTOR activator 5</fullName>
    </recommendedName>
</protein>
<dbReference type="AlphaFoldDB" id="K1Q7P0"/>
<evidence type="ECO:0000256" key="6">
    <source>
        <dbReference type="ARBA" id="ARBA00032692"/>
    </source>
</evidence>
<name>K1Q7P0_MAGGI</name>
<dbReference type="SUPFAM" id="SSF103196">
    <property type="entry name" value="Roadblock/LC7 domain"/>
    <property type="match status" value="1"/>
</dbReference>
<evidence type="ECO:0000256" key="5">
    <source>
        <dbReference type="ARBA" id="ARBA00023228"/>
    </source>
</evidence>
<keyword evidence="4" id="KW-0963">Cytoplasm</keyword>
<comment type="similarity">
    <text evidence="3">Belongs to the LAMTOR5 family.</text>
</comment>
<dbReference type="PRINTS" id="PR02092">
    <property type="entry name" value="HEPBVIRUSXIP"/>
</dbReference>
<comment type="subcellular location">
    <subcellularLocation>
        <location evidence="2">Cytoplasm</location>
    </subcellularLocation>
    <subcellularLocation>
        <location evidence="1">Lysosome</location>
    </subcellularLocation>
</comment>
<accession>K1Q7P0</accession>
<dbReference type="GO" id="GO:1904263">
    <property type="term" value="P:positive regulation of TORC1 signaling"/>
    <property type="evidence" value="ECO:0007669"/>
    <property type="project" value="TreeGrafter"/>
</dbReference>
<dbReference type="GO" id="GO:0043066">
    <property type="term" value="P:negative regulation of apoptotic process"/>
    <property type="evidence" value="ECO:0007669"/>
    <property type="project" value="InterPro"/>
</dbReference>